<accession>A0A3P6QD84</accession>
<proteinExistence type="predicted"/>
<sequence>MSPSSGASDTVSLCISDQDTESDKLSIVSEADSGVVVFGKNSRPSSLIGSAALHSSPSISLGSNRAPPILTPSTSGCIVICKVCYKPTVFPDEQTVVLMPLNTALVNVINRYLSGNVSTRDKSAGSSEQIYNCQVGLFAFCIFLHHECNENTSRRGHLRVAICPSLLPHDPTQALQKLENRGTLD</sequence>
<reference evidence="1 2" key="1">
    <citation type="submission" date="2018-11" db="EMBL/GenBank/DDBJ databases">
        <authorList>
            <consortium name="Pathogen Informatics"/>
        </authorList>
    </citation>
    <scope>NUCLEOTIDE SEQUENCE [LARGE SCALE GENOMIC DNA]</scope>
</reference>
<keyword evidence="2" id="KW-1185">Reference proteome</keyword>
<dbReference type="Proteomes" id="UP000271098">
    <property type="component" value="Unassembled WGS sequence"/>
</dbReference>
<name>A0A3P6QD84_9BILA</name>
<protein>
    <submittedName>
        <fullName evidence="1">Uncharacterized protein</fullName>
    </submittedName>
</protein>
<gene>
    <name evidence="1" type="ORF">GPUH_LOCUS4881</name>
</gene>
<dbReference type="EMBL" id="UYRT01009671">
    <property type="protein sequence ID" value="VDK47862.1"/>
    <property type="molecule type" value="Genomic_DNA"/>
</dbReference>
<organism evidence="1 2">
    <name type="scientific">Gongylonema pulchrum</name>
    <dbReference type="NCBI Taxonomy" id="637853"/>
    <lineage>
        <taxon>Eukaryota</taxon>
        <taxon>Metazoa</taxon>
        <taxon>Ecdysozoa</taxon>
        <taxon>Nematoda</taxon>
        <taxon>Chromadorea</taxon>
        <taxon>Rhabditida</taxon>
        <taxon>Spirurina</taxon>
        <taxon>Spiruromorpha</taxon>
        <taxon>Spiruroidea</taxon>
        <taxon>Gongylonematidae</taxon>
        <taxon>Gongylonema</taxon>
    </lineage>
</organism>
<dbReference type="OrthoDB" id="295536at2759"/>
<evidence type="ECO:0000313" key="2">
    <source>
        <dbReference type="Proteomes" id="UP000271098"/>
    </source>
</evidence>
<dbReference type="AlphaFoldDB" id="A0A3P6QD84"/>
<evidence type="ECO:0000313" key="1">
    <source>
        <dbReference type="EMBL" id="VDK47862.1"/>
    </source>
</evidence>